<evidence type="ECO:0000256" key="1">
    <source>
        <dbReference type="SAM" id="MobiDB-lite"/>
    </source>
</evidence>
<dbReference type="OrthoDB" id="2157530at2759"/>
<protein>
    <submittedName>
        <fullName evidence="4">Heterokaryon incompatibility protein 6, OR allele</fullName>
    </submittedName>
</protein>
<dbReference type="InterPro" id="IPR052895">
    <property type="entry name" value="HetReg/Transcr_Mod"/>
</dbReference>
<keyword evidence="5" id="KW-1185">Reference proteome</keyword>
<name>A0A484G9H9_COLOR</name>
<proteinExistence type="predicted"/>
<feature type="region of interest" description="Disordered" evidence="1">
    <location>
        <begin position="508"/>
        <end position="527"/>
    </location>
</feature>
<dbReference type="PANTHER" id="PTHR24148:SF73">
    <property type="entry name" value="HET DOMAIN PROTEIN (AFU_ORTHOLOGUE AFUA_8G01020)"/>
    <property type="match status" value="1"/>
</dbReference>
<reference evidence="5" key="2">
    <citation type="journal article" date="2019" name="Mol. Plant Microbe Interact.">
        <title>Genome sequence resources for four phytopathogenic fungi from the Colletotrichum orbiculare species complex.</title>
        <authorList>
            <person name="Gan P."/>
            <person name="Tsushima A."/>
            <person name="Narusaka M."/>
            <person name="Narusaka Y."/>
            <person name="Takano Y."/>
            <person name="Kubo Y."/>
            <person name="Shirasu K."/>
        </authorList>
    </citation>
    <scope>GENOME REANNOTATION</scope>
    <source>
        <strain evidence="5">104-T / ATCC 96160 / CBS 514.97 / LARS 414 / MAFF 240422</strain>
    </source>
</reference>
<dbReference type="InterPro" id="IPR010730">
    <property type="entry name" value="HET"/>
</dbReference>
<gene>
    <name evidence="4" type="primary">het-6-1</name>
    <name evidence="4" type="ORF">Cob_v000010</name>
</gene>
<dbReference type="Pfam" id="PF26639">
    <property type="entry name" value="Het-6_barrel"/>
    <property type="match status" value="1"/>
</dbReference>
<evidence type="ECO:0000313" key="5">
    <source>
        <dbReference type="Proteomes" id="UP000014480"/>
    </source>
</evidence>
<evidence type="ECO:0000256" key="2">
    <source>
        <dbReference type="SAM" id="Phobius"/>
    </source>
</evidence>
<evidence type="ECO:0000259" key="3">
    <source>
        <dbReference type="Pfam" id="PF06985"/>
    </source>
</evidence>
<dbReference type="AlphaFoldDB" id="A0A484G9H9"/>
<keyword evidence="2" id="KW-0472">Membrane</keyword>
<feature type="transmembrane region" description="Helical" evidence="2">
    <location>
        <begin position="27"/>
        <end position="53"/>
    </location>
</feature>
<dbReference type="Pfam" id="PF06985">
    <property type="entry name" value="HET"/>
    <property type="match status" value="1"/>
</dbReference>
<feature type="domain" description="Heterokaryon incompatibility" evidence="3">
    <location>
        <begin position="320"/>
        <end position="451"/>
    </location>
</feature>
<dbReference type="Proteomes" id="UP000014480">
    <property type="component" value="Unassembled WGS sequence"/>
</dbReference>
<evidence type="ECO:0000313" key="4">
    <source>
        <dbReference type="EMBL" id="TDZ26560.1"/>
    </source>
</evidence>
<reference evidence="5" key="1">
    <citation type="journal article" date="2013" name="New Phytol.">
        <title>Comparative genomic and transcriptomic analyses reveal the hemibiotrophic stage shift of Colletotrichum fungi.</title>
        <authorList>
            <person name="Gan P."/>
            <person name="Ikeda K."/>
            <person name="Irieda H."/>
            <person name="Narusaka M."/>
            <person name="O'Connell R.J."/>
            <person name="Narusaka Y."/>
            <person name="Takano Y."/>
            <person name="Kubo Y."/>
            <person name="Shirasu K."/>
        </authorList>
    </citation>
    <scope>NUCLEOTIDE SEQUENCE [LARGE SCALE GENOMIC DNA]</scope>
    <source>
        <strain evidence="5">104-T / ATCC 96160 / CBS 514.97 / LARS 414 / MAFF 240422</strain>
    </source>
</reference>
<organism evidence="4 5">
    <name type="scientific">Colletotrichum orbiculare (strain 104-T / ATCC 96160 / CBS 514.97 / LARS 414 / MAFF 240422)</name>
    <name type="common">Cucumber anthracnose fungus</name>
    <name type="synonym">Colletotrichum lagenarium</name>
    <dbReference type="NCBI Taxonomy" id="1213857"/>
    <lineage>
        <taxon>Eukaryota</taxon>
        <taxon>Fungi</taxon>
        <taxon>Dikarya</taxon>
        <taxon>Ascomycota</taxon>
        <taxon>Pezizomycotina</taxon>
        <taxon>Sordariomycetes</taxon>
        <taxon>Hypocreomycetidae</taxon>
        <taxon>Glomerellales</taxon>
        <taxon>Glomerellaceae</taxon>
        <taxon>Colletotrichum</taxon>
        <taxon>Colletotrichum orbiculare species complex</taxon>
    </lineage>
</organism>
<keyword evidence="2" id="KW-1133">Transmembrane helix</keyword>
<feature type="transmembrane region" description="Helical" evidence="2">
    <location>
        <begin position="81"/>
        <end position="108"/>
    </location>
</feature>
<keyword evidence="2" id="KW-0812">Transmembrane</keyword>
<comment type="caution">
    <text evidence="4">The sequence shown here is derived from an EMBL/GenBank/DDBJ whole genome shotgun (WGS) entry which is preliminary data.</text>
</comment>
<accession>A0A484G9H9</accession>
<dbReference type="EMBL" id="AMCV02000001">
    <property type="protein sequence ID" value="TDZ26560.1"/>
    <property type="molecule type" value="Genomic_DNA"/>
</dbReference>
<sequence>MALQAWLPKLAFVVVFANFYPPISFLWFGLIVVVGLRLGGLLVVHIVSSLTIAGSDRDSSSYRWAVATMEKVQHRTEHQAFAMFCLVITGFGIPYMLPLVILYCLFTLPCLPLLAFFHLVSLGQRVFPATSKQWRTMATRTCHSLVVPVKSLHRGFKEGTHSISSSVLSSRVWPLINTSAMDHLVLFLRRAKARFQPALAVEDVARVISTAVLYYAAADSSLWVFPALCKAILASPISVVQRLAEYYASAKCEVKALDCQQWRDAHQSNSHVYASLSLAGESATVNTTRLLIIRRGLHQEPLSCMLRVAQLSDHQYSPSYEAISYVWGSEPPSATMTVNGLCFRVSPSLRRMLLRLRSATRSRAIWVDAICINQGDLDERASQVRLMAQIFSLAKQVVVCFGERSPMGLDQAVTSCRARPDDAGSAHYGAVRVAEALLGNPWWTRTWVIQEVVLARHIVVYSGAVEASWDELCRLLRRASRHPLFCSDRRAVHLADFLAVDRHHRQRKKLMRPLDRKPDEDGEPARLTSSFSRGRNLLALVFDFRTREATDPRDKIFALQGLSEEVELCAPNYVRPASELMVEFARSHIRHSRSLSVLALVECVRQLRTSNPERRRTEAKAEIPSWCPAFTDQDAVSKGLGFRPLWTGLPDDDVFGPYSAAGNLAIPEAFDPEVEDSEQALAIRVLQHVRLAVASVGPAYIASVDSLRRELLEVMYGRSGNMRSSLMGLLDKESVFDTWRDLVEGLRDLSDIPGNDSTSSRSDGGAQLRDDLLDTLTAGGLVRRPGEPFAQPEKSLRNMACSRRKLFTTRCGSFGLGPENVMEGDEIYIALGCQTPIVLRPKAGKNTGEDQDEAVQYSYIGQAYIRQLMVYRGDLAEDLRTGKIPGFMACRNVSLVGLAGFTALKKCRDESSRKRHPPHAADVLDIAFRSRHQTSLG</sequence>
<dbReference type="PANTHER" id="PTHR24148">
    <property type="entry name" value="ANKYRIN REPEAT DOMAIN-CONTAINING PROTEIN 39 HOMOLOG-RELATED"/>
    <property type="match status" value="1"/>
</dbReference>